<dbReference type="GO" id="GO:0004519">
    <property type="term" value="F:endonuclease activity"/>
    <property type="evidence" value="ECO:0007669"/>
    <property type="project" value="InterPro"/>
</dbReference>
<evidence type="ECO:0000313" key="4">
    <source>
        <dbReference type="Proteomes" id="UP000463051"/>
    </source>
</evidence>
<dbReference type="HAMAP" id="MF_04144">
    <property type="entry name" value="TERL_LAMBDA"/>
    <property type="match status" value="1"/>
</dbReference>
<dbReference type="RefSeq" id="WP_154116975.1">
    <property type="nucleotide sequence ID" value="NZ_WJXB01000001.1"/>
</dbReference>
<dbReference type="PANTHER" id="PTHR34413">
    <property type="entry name" value="PROPHAGE TAIL FIBER ASSEMBLY PROTEIN HOMOLOG TFAE-RELATED-RELATED"/>
    <property type="match status" value="1"/>
</dbReference>
<dbReference type="AlphaFoldDB" id="A0A7X2H3C6"/>
<gene>
    <name evidence="3" type="ORF">GJB61_03060</name>
</gene>
<keyword evidence="4" id="KW-1185">Reference proteome</keyword>
<dbReference type="Pfam" id="PF20454">
    <property type="entry name" value="GpA_nuclease"/>
    <property type="match status" value="1"/>
</dbReference>
<evidence type="ECO:0000259" key="2">
    <source>
        <dbReference type="Pfam" id="PF20454"/>
    </source>
</evidence>
<name>A0A7X2H3C6_9BACL</name>
<evidence type="ECO:0000313" key="3">
    <source>
        <dbReference type="EMBL" id="MRN51978.1"/>
    </source>
</evidence>
<dbReference type="InterPro" id="IPR046453">
    <property type="entry name" value="GpA_ATPase"/>
</dbReference>
<dbReference type="InterPro" id="IPR046454">
    <property type="entry name" value="GpA_endonuclease"/>
</dbReference>
<comment type="caution">
    <text evidence="3">The sequence shown here is derived from an EMBL/GenBank/DDBJ whole genome shotgun (WGS) entry which is preliminary data.</text>
</comment>
<reference evidence="3 4" key="1">
    <citation type="submission" date="2019-11" db="EMBL/GenBank/DDBJ databases">
        <title>Paenibacillus monticola sp. nov., a novel PGPR strain isolated from mountain sample in China.</title>
        <authorList>
            <person name="Zhao Q."/>
            <person name="Li H.-P."/>
            <person name="Zhang J.-L."/>
        </authorList>
    </citation>
    <scope>NUCLEOTIDE SEQUENCE [LARGE SCALE GENOMIC DNA]</scope>
    <source>
        <strain evidence="3 4">LC-T2</strain>
    </source>
</reference>
<organism evidence="3 4">
    <name type="scientific">Paenibacillus monticola</name>
    <dbReference type="NCBI Taxonomy" id="2666075"/>
    <lineage>
        <taxon>Bacteria</taxon>
        <taxon>Bacillati</taxon>
        <taxon>Bacillota</taxon>
        <taxon>Bacilli</taxon>
        <taxon>Bacillales</taxon>
        <taxon>Paenibacillaceae</taxon>
        <taxon>Paenibacillus</taxon>
    </lineage>
</organism>
<protein>
    <submittedName>
        <fullName evidence="3">Phage terminase large subunit family protein</fullName>
    </submittedName>
</protein>
<dbReference type="InterPro" id="IPR051220">
    <property type="entry name" value="TFA_Chaperone"/>
</dbReference>
<feature type="domain" description="Phage terminase large subunit GpA ATPase" evidence="1">
    <location>
        <begin position="42"/>
        <end position="288"/>
    </location>
</feature>
<dbReference type="InterPro" id="IPR008866">
    <property type="entry name" value="Phage_lambda_GpA-like"/>
</dbReference>
<dbReference type="EMBL" id="WJXB01000001">
    <property type="protein sequence ID" value="MRN51978.1"/>
    <property type="molecule type" value="Genomic_DNA"/>
</dbReference>
<feature type="domain" description="Terminase large subunit GpA endonuclease" evidence="2">
    <location>
        <begin position="297"/>
        <end position="577"/>
    </location>
</feature>
<dbReference type="Pfam" id="PF05876">
    <property type="entry name" value="GpA_ATPase"/>
    <property type="match status" value="1"/>
</dbReference>
<dbReference type="Proteomes" id="UP000463051">
    <property type="component" value="Unassembled WGS sequence"/>
</dbReference>
<accession>A0A7X2H3C6</accession>
<dbReference type="Gene3D" id="3.40.50.300">
    <property type="entry name" value="P-loop containing nucleotide triphosphate hydrolases"/>
    <property type="match status" value="1"/>
</dbReference>
<dbReference type="GO" id="GO:0005524">
    <property type="term" value="F:ATP binding"/>
    <property type="evidence" value="ECO:0007669"/>
    <property type="project" value="InterPro"/>
</dbReference>
<dbReference type="PANTHER" id="PTHR34413:SF2">
    <property type="entry name" value="PROPHAGE TAIL FIBER ASSEMBLY PROTEIN HOMOLOG TFAE-RELATED"/>
    <property type="match status" value="1"/>
</dbReference>
<dbReference type="InterPro" id="IPR027417">
    <property type="entry name" value="P-loop_NTPase"/>
</dbReference>
<dbReference type="GO" id="GO:0016887">
    <property type="term" value="F:ATP hydrolysis activity"/>
    <property type="evidence" value="ECO:0007669"/>
    <property type="project" value="InterPro"/>
</dbReference>
<evidence type="ECO:0000259" key="1">
    <source>
        <dbReference type="Pfam" id="PF05876"/>
    </source>
</evidence>
<sequence length="611" mass="69103">MPKIPAKLNQLFKGFAQLVAPPPDLTVSEWADTYRKLSREDSAEPGQWRTSRAPFQKAPMDAINDPHVETIVLEWASQTGKTALMMNIMGFFVDYDPAPIMLVQPTITMAEAFSKDRLAPMIRDNPTIKDKVHDVKSKDSGNTILHKRFPGGSITMSGANSPASLASRPIRIVMMDEIDRFPESAGTEGDPVNLATARSETFWNKKRILISTPTVMGASRIDFAYENSTMEQWNLPCPECEEPQPLIWNGIEFEFDEKANRLKSVAYRCQHCGMLSTEHEWKSGVGTWVARKEHADTRGFHLNALASHFVSWSRIVNKFREATKGGKEMLKTFFNTVMAEPWEETGEKLDDELLYKRREDYGHEVDVPEDVVLLTAGVDTQDDRLEVEVVGWGAGKQSWGIQYHTIHGKPDQSETWQQLDSFLDRKWLREDGSGIIVTAACVDSGGHYTTEVYKYCVSREHRRVYAIKGEGGPGKPIIIGSSRKNREKCLLIRVGVDAGKERITSNLQLEEEAPGYCHFPIAADKGYSQKYFKGLTSERKALRFSRGKPRYEWIKTTARNEPFDLRNYALAALEIIQPIFEQALRTGTTPAPSSAKKQASKKKYVKKQNIW</sequence>
<proteinExistence type="inferred from homology"/>